<feature type="region of interest" description="Disordered" evidence="1">
    <location>
        <begin position="1"/>
        <end position="69"/>
    </location>
</feature>
<accession>A0AAD7WP27</accession>
<evidence type="ECO:0000256" key="1">
    <source>
        <dbReference type="SAM" id="MobiDB-lite"/>
    </source>
</evidence>
<evidence type="ECO:0000313" key="2">
    <source>
        <dbReference type="EMBL" id="KAJ8404186.1"/>
    </source>
</evidence>
<name>A0AAD7WP27_9TELE</name>
<protein>
    <submittedName>
        <fullName evidence="2">Uncharacterized protein</fullName>
    </submittedName>
</protein>
<sequence>MDWSGSGKRERLPRPHPHTAAQYPSPTTARLSRNCAERQPAYQNQHRPEARGPTASNMRSSLPVLTLPGPSFTCTNLPGLTDPAPLADHVQSQTSTMKDFTREDAFCTAKGRH</sequence>
<dbReference type="EMBL" id="JAINUG010000054">
    <property type="protein sequence ID" value="KAJ8404186.1"/>
    <property type="molecule type" value="Genomic_DNA"/>
</dbReference>
<dbReference type="AlphaFoldDB" id="A0AAD7WP27"/>
<comment type="caution">
    <text evidence="2">The sequence shown here is derived from an EMBL/GenBank/DDBJ whole genome shotgun (WGS) entry which is preliminary data.</text>
</comment>
<keyword evidence="3" id="KW-1185">Reference proteome</keyword>
<feature type="compositionally biased region" description="Polar residues" evidence="1">
    <location>
        <begin position="22"/>
        <end position="31"/>
    </location>
</feature>
<evidence type="ECO:0000313" key="3">
    <source>
        <dbReference type="Proteomes" id="UP001221898"/>
    </source>
</evidence>
<organism evidence="2 3">
    <name type="scientific">Aldrovandia affinis</name>
    <dbReference type="NCBI Taxonomy" id="143900"/>
    <lineage>
        <taxon>Eukaryota</taxon>
        <taxon>Metazoa</taxon>
        <taxon>Chordata</taxon>
        <taxon>Craniata</taxon>
        <taxon>Vertebrata</taxon>
        <taxon>Euteleostomi</taxon>
        <taxon>Actinopterygii</taxon>
        <taxon>Neopterygii</taxon>
        <taxon>Teleostei</taxon>
        <taxon>Notacanthiformes</taxon>
        <taxon>Halosauridae</taxon>
        <taxon>Aldrovandia</taxon>
    </lineage>
</organism>
<reference evidence="2" key="1">
    <citation type="journal article" date="2023" name="Science">
        <title>Genome structures resolve the early diversification of teleost fishes.</title>
        <authorList>
            <person name="Parey E."/>
            <person name="Louis A."/>
            <person name="Montfort J."/>
            <person name="Bouchez O."/>
            <person name="Roques C."/>
            <person name="Iampietro C."/>
            <person name="Lluch J."/>
            <person name="Castinel A."/>
            <person name="Donnadieu C."/>
            <person name="Desvignes T."/>
            <person name="Floi Bucao C."/>
            <person name="Jouanno E."/>
            <person name="Wen M."/>
            <person name="Mejri S."/>
            <person name="Dirks R."/>
            <person name="Jansen H."/>
            <person name="Henkel C."/>
            <person name="Chen W.J."/>
            <person name="Zahm M."/>
            <person name="Cabau C."/>
            <person name="Klopp C."/>
            <person name="Thompson A.W."/>
            <person name="Robinson-Rechavi M."/>
            <person name="Braasch I."/>
            <person name="Lecointre G."/>
            <person name="Bobe J."/>
            <person name="Postlethwait J.H."/>
            <person name="Berthelot C."/>
            <person name="Roest Crollius H."/>
            <person name="Guiguen Y."/>
        </authorList>
    </citation>
    <scope>NUCLEOTIDE SEQUENCE</scope>
    <source>
        <strain evidence="2">NC1722</strain>
    </source>
</reference>
<proteinExistence type="predicted"/>
<feature type="region of interest" description="Disordered" evidence="1">
    <location>
        <begin position="84"/>
        <end position="113"/>
    </location>
</feature>
<dbReference type="Proteomes" id="UP001221898">
    <property type="component" value="Unassembled WGS sequence"/>
</dbReference>
<gene>
    <name evidence="2" type="ORF">AAFF_G00339590</name>
</gene>